<evidence type="ECO:0000259" key="2">
    <source>
        <dbReference type="Pfam" id="PF25549"/>
    </source>
</evidence>
<organism evidence="3 4">
    <name type="scientific">Actinomadura barringtoniae</name>
    <dbReference type="NCBI Taxonomy" id="1427535"/>
    <lineage>
        <taxon>Bacteria</taxon>
        <taxon>Bacillati</taxon>
        <taxon>Actinomycetota</taxon>
        <taxon>Actinomycetes</taxon>
        <taxon>Streptosporangiales</taxon>
        <taxon>Thermomonosporaceae</taxon>
        <taxon>Actinomadura</taxon>
    </lineage>
</organism>
<dbReference type="Pfam" id="PF25549">
    <property type="entry name" value="DUF7927"/>
    <property type="match status" value="1"/>
</dbReference>
<dbReference type="InterPro" id="IPR057687">
    <property type="entry name" value="DUF7927"/>
</dbReference>
<sequence>MRNPSAAGGGRMPDSFRTLARTGTVLATAAAITMTTGLGPAFAASGVYAEWDLGSGRLTAPGASYLDGTVTSNASRQQTPSGNSTFLNASTPFGKEYGSSQGKNYLFFGTRNNKEHSTATITFDNPTPVGSWGFTLGDIDADKAEITAIGADGKALTAAELGFQSAFNYCNGSPLPSTCKGKTGTDKPHWDAGSSTLVGNGPDTDGASGWFEPKVPIKSLVIHFHWQTGIPIGQLWIAGKRAMYPVRAPAAPAPPPVKGEPQIAMKKTAHPKKVRPGDKVHYTVEVSNKGTADEPNAQFTDDLSDVLDDAKYDDDAKASAGTIDYAKPQLTWRGSVKSGQTRAITYSVTVRHPESGDGKLRNVIIGAGPAMLCQGGKGKGCAPKPVRVPKIYLVHNCRLASAPPSVLGTERRAHC</sequence>
<evidence type="ECO:0000256" key="1">
    <source>
        <dbReference type="SAM" id="MobiDB-lite"/>
    </source>
</evidence>
<evidence type="ECO:0000313" key="4">
    <source>
        <dbReference type="Proteomes" id="UP000669179"/>
    </source>
</evidence>
<feature type="domain" description="DUF7927" evidence="2">
    <location>
        <begin position="263"/>
        <end position="377"/>
    </location>
</feature>
<protein>
    <submittedName>
        <fullName evidence="3">DUF11 domain-containing protein</fullName>
    </submittedName>
</protein>
<dbReference type="InterPro" id="IPR047589">
    <property type="entry name" value="DUF11_rpt"/>
</dbReference>
<feature type="region of interest" description="Disordered" evidence="1">
    <location>
        <begin position="181"/>
        <end position="201"/>
    </location>
</feature>
<keyword evidence="4" id="KW-1185">Reference proteome</keyword>
<dbReference type="GO" id="GO:0005975">
    <property type="term" value="P:carbohydrate metabolic process"/>
    <property type="evidence" value="ECO:0007669"/>
    <property type="project" value="UniProtKB-ARBA"/>
</dbReference>
<dbReference type="AlphaFoldDB" id="A0A939T717"/>
<dbReference type="NCBIfam" id="TIGR01451">
    <property type="entry name" value="B_ant_repeat"/>
    <property type="match status" value="1"/>
</dbReference>
<evidence type="ECO:0000313" key="3">
    <source>
        <dbReference type="EMBL" id="MBO2455586.1"/>
    </source>
</evidence>
<comment type="caution">
    <text evidence="3">The sequence shown here is derived from an EMBL/GenBank/DDBJ whole genome shotgun (WGS) entry which is preliminary data.</text>
</comment>
<dbReference type="Proteomes" id="UP000669179">
    <property type="component" value="Unassembled WGS sequence"/>
</dbReference>
<dbReference type="EMBL" id="JAGEOJ010000039">
    <property type="protein sequence ID" value="MBO2455586.1"/>
    <property type="molecule type" value="Genomic_DNA"/>
</dbReference>
<dbReference type="Gene3D" id="2.60.40.10">
    <property type="entry name" value="Immunoglobulins"/>
    <property type="match status" value="1"/>
</dbReference>
<accession>A0A939T717</accession>
<reference evidence="3" key="1">
    <citation type="submission" date="2021-03" db="EMBL/GenBank/DDBJ databases">
        <authorList>
            <person name="Kanchanasin P."/>
            <person name="Saeng-In P."/>
            <person name="Phongsopitanun W."/>
            <person name="Yuki M."/>
            <person name="Kudo T."/>
            <person name="Ohkuma M."/>
            <person name="Tanasupawat S."/>
        </authorList>
    </citation>
    <scope>NUCLEOTIDE SEQUENCE</scope>
    <source>
        <strain evidence="3">GKU 128</strain>
    </source>
</reference>
<dbReference type="RefSeq" id="WP_208263812.1">
    <property type="nucleotide sequence ID" value="NZ_JAGEOJ010000039.1"/>
</dbReference>
<gene>
    <name evidence="3" type="ORF">J4573_51525</name>
</gene>
<proteinExistence type="predicted"/>
<name>A0A939T717_9ACTN</name>
<dbReference type="InterPro" id="IPR013783">
    <property type="entry name" value="Ig-like_fold"/>
</dbReference>